<dbReference type="STRING" id="1850250.LPB142_05360"/>
<name>A0A1D9MAF3_9RHOB</name>
<evidence type="ECO:0000256" key="1">
    <source>
        <dbReference type="SAM" id="SignalP"/>
    </source>
</evidence>
<dbReference type="PROSITE" id="PS51257">
    <property type="entry name" value="PROKAR_LIPOPROTEIN"/>
    <property type="match status" value="1"/>
</dbReference>
<keyword evidence="3" id="KW-1185">Reference proteome</keyword>
<proteinExistence type="predicted"/>
<gene>
    <name evidence="2" type="ORF">LPB142_05360</name>
</gene>
<dbReference type="RefSeq" id="WP_068767575.1">
    <property type="nucleotide sequence ID" value="NZ_CP017781.1"/>
</dbReference>
<keyword evidence="1" id="KW-0732">Signal</keyword>
<dbReference type="EMBL" id="CP017781">
    <property type="protein sequence ID" value="AOZ68817.1"/>
    <property type="molecule type" value="Genomic_DNA"/>
</dbReference>
<evidence type="ECO:0000313" key="3">
    <source>
        <dbReference type="Proteomes" id="UP000176562"/>
    </source>
</evidence>
<evidence type="ECO:0008006" key="4">
    <source>
        <dbReference type="Google" id="ProtNLM"/>
    </source>
</evidence>
<dbReference type="AlphaFoldDB" id="A0A1D9MAF3"/>
<dbReference type="KEGG" id="rhp:LPB142_05360"/>
<evidence type="ECO:0000313" key="2">
    <source>
        <dbReference type="EMBL" id="AOZ68817.1"/>
    </source>
</evidence>
<feature type="chain" id="PRO_5012045882" description="Transferrin-binding protein B C-lobe/N-lobe beta barrel domain-containing protein" evidence="1">
    <location>
        <begin position="16"/>
        <end position="286"/>
    </location>
</feature>
<feature type="signal peptide" evidence="1">
    <location>
        <begin position="1"/>
        <end position="15"/>
    </location>
</feature>
<sequence length="286" mass="29718">MKQYLWPFVAVAALAACDGPAVVGAPTPDEVITGGGVCDEAAKIYCLDEANKFVYDAKTDTISINNLPFDLAGQYSAVAGMTINGYQVYRNDAGARTYYAIYVPGKNDVTAASVVATGDWLDYGYSGTMYRGTGEVNLPTNAQASYAGTYQGIRVYKDGGVADLTTGDINMVVDFEDFDNTGAITTSIGNRVAYNFDGSVRGALPGLAVVDTYHEDGVIKDTTAYEVNADGSTGSTGTLSGIFGGTNGDQIAGVLVLSGQDALSASGTNVQETAAFVIDQVSLIVP</sequence>
<organism evidence="2 3">
    <name type="scientific">Rhodobacter xanthinilyticus</name>
    <dbReference type="NCBI Taxonomy" id="1850250"/>
    <lineage>
        <taxon>Bacteria</taxon>
        <taxon>Pseudomonadati</taxon>
        <taxon>Pseudomonadota</taxon>
        <taxon>Alphaproteobacteria</taxon>
        <taxon>Rhodobacterales</taxon>
        <taxon>Rhodobacter group</taxon>
        <taxon>Rhodobacter</taxon>
    </lineage>
</organism>
<dbReference type="Proteomes" id="UP000176562">
    <property type="component" value="Chromosome"/>
</dbReference>
<dbReference type="Gene3D" id="2.40.160.90">
    <property type="match status" value="1"/>
</dbReference>
<accession>A0A1D9MAF3</accession>
<protein>
    <recommendedName>
        <fullName evidence="4">Transferrin-binding protein B C-lobe/N-lobe beta barrel domain-containing protein</fullName>
    </recommendedName>
</protein>
<reference evidence="2 3" key="1">
    <citation type="submission" date="2016-10" db="EMBL/GenBank/DDBJ databases">
        <title>Rhodobacter sp. LPB0142, isolated from sea water.</title>
        <authorList>
            <person name="Kim E."/>
            <person name="Yi H."/>
        </authorList>
    </citation>
    <scope>NUCLEOTIDE SEQUENCE [LARGE SCALE GENOMIC DNA]</scope>
    <source>
        <strain evidence="2 3">LPB0142</strain>
    </source>
</reference>